<dbReference type="GO" id="GO:0051146">
    <property type="term" value="P:striated muscle cell differentiation"/>
    <property type="evidence" value="ECO:0007669"/>
    <property type="project" value="TreeGrafter"/>
</dbReference>
<proteinExistence type="inferred from homology"/>
<keyword evidence="5 7" id="KW-0472">Membrane</keyword>
<dbReference type="InterPro" id="IPR055272">
    <property type="entry name" value="POPDC1-3_dom"/>
</dbReference>
<comment type="subcellular location">
    <subcellularLocation>
        <location evidence="1">Membrane</location>
        <topology evidence="1">Multi-pass membrane protein</topology>
    </subcellularLocation>
</comment>
<dbReference type="GO" id="GO:0030552">
    <property type="term" value="F:cAMP binding"/>
    <property type="evidence" value="ECO:0007669"/>
    <property type="project" value="TreeGrafter"/>
</dbReference>
<keyword evidence="9" id="KW-1185">Reference proteome</keyword>
<evidence type="ECO:0000256" key="6">
    <source>
        <dbReference type="SAM" id="MobiDB-lite"/>
    </source>
</evidence>
<dbReference type="PANTHER" id="PTHR12101:SF1">
    <property type="entry name" value="BVES"/>
    <property type="match status" value="1"/>
</dbReference>
<dbReference type="GO" id="GO:0042383">
    <property type="term" value="C:sarcolemma"/>
    <property type="evidence" value="ECO:0007669"/>
    <property type="project" value="TreeGrafter"/>
</dbReference>
<name>A0AAJ6QQ55_9ACAR</name>
<feature type="region of interest" description="Disordered" evidence="6">
    <location>
        <begin position="241"/>
        <end position="261"/>
    </location>
</feature>
<dbReference type="KEGG" id="goe:100901339"/>
<comment type="similarity">
    <text evidence="2">Belongs to the popeye family.</text>
</comment>
<feature type="transmembrane region" description="Helical" evidence="7">
    <location>
        <begin position="12"/>
        <end position="34"/>
    </location>
</feature>
<evidence type="ECO:0000256" key="2">
    <source>
        <dbReference type="ARBA" id="ARBA00007146"/>
    </source>
</evidence>
<dbReference type="InterPro" id="IPR006916">
    <property type="entry name" value="POPDC1-3"/>
</dbReference>
<feature type="domain" description="POPDC1-3" evidence="8">
    <location>
        <begin position="17"/>
        <end position="225"/>
    </location>
</feature>
<sequence>MGLLESLPCQAGWLPTNHLLFHFANVCLFLSYCVPPGLKGLLFLRIVLFFACLFFALWGWLVLCALDTFMWNAIFTIMNLVQSYLAYNMIPKTTRLPKAVENLYSKLLEPLRISRQEFEFVYNAAREVMYLESGQVFDVNHLGDNISLVIRGRLGILSRDGKPITEYFQFEFVDPAKCFGREVDQNVEFTAIDTETVVLIWRRPDLQNVFRRDPHLKMVFDCLAARQLLPVRSKAKSEANNFPMVEAPPNDGRISVNEGES</sequence>
<dbReference type="InterPro" id="IPR014710">
    <property type="entry name" value="RmlC-like_jellyroll"/>
</dbReference>
<feature type="transmembrane region" description="Helical" evidence="7">
    <location>
        <begin position="69"/>
        <end position="87"/>
    </location>
</feature>
<evidence type="ECO:0000256" key="4">
    <source>
        <dbReference type="ARBA" id="ARBA00022989"/>
    </source>
</evidence>
<dbReference type="Gene3D" id="2.60.120.10">
    <property type="entry name" value="Jelly Rolls"/>
    <property type="match status" value="1"/>
</dbReference>
<evidence type="ECO:0000313" key="10">
    <source>
        <dbReference type="RefSeq" id="XP_003740241.1"/>
    </source>
</evidence>
<dbReference type="GO" id="GO:0042391">
    <property type="term" value="P:regulation of membrane potential"/>
    <property type="evidence" value="ECO:0007669"/>
    <property type="project" value="TreeGrafter"/>
</dbReference>
<accession>A0AAJ6QQ55</accession>
<protein>
    <submittedName>
        <fullName evidence="10">Blood vessel epicardial substance-like</fullName>
    </submittedName>
</protein>
<dbReference type="Proteomes" id="UP000694867">
    <property type="component" value="Unplaced"/>
</dbReference>
<gene>
    <name evidence="10" type="primary">LOC100901339</name>
</gene>
<dbReference type="PANTHER" id="PTHR12101">
    <property type="entry name" value="POPEYE DOMAIN CONTAINING PROTEIN"/>
    <property type="match status" value="1"/>
</dbReference>
<evidence type="ECO:0000313" key="9">
    <source>
        <dbReference type="Proteomes" id="UP000694867"/>
    </source>
</evidence>
<organism evidence="9 10">
    <name type="scientific">Galendromus occidentalis</name>
    <name type="common">western predatory mite</name>
    <dbReference type="NCBI Taxonomy" id="34638"/>
    <lineage>
        <taxon>Eukaryota</taxon>
        <taxon>Metazoa</taxon>
        <taxon>Ecdysozoa</taxon>
        <taxon>Arthropoda</taxon>
        <taxon>Chelicerata</taxon>
        <taxon>Arachnida</taxon>
        <taxon>Acari</taxon>
        <taxon>Parasitiformes</taxon>
        <taxon>Mesostigmata</taxon>
        <taxon>Gamasina</taxon>
        <taxon>Phytoseioidea</taxon>
        <taxon>Phytoseiidae</taxon>
        <taxon>Typhlodrominae</taxon>
        <taxon>Galendromus</taxon>
    </lineage>
</organism>
<dbReference type="GeneID" id="100901339"/>
<dbReference type="AlphaFoldDB" id="A0AAJ6QQ55"/>
<dbReference type="GO" id="GO:0007507">
    <property type="term" value="P:heart development"/>
    <property type="evidence" value="ECO:0007669"/>
    <property type="project" value="TreeGrafter"/>
</dbReference>
<dbReference type="Pfam" id="PF04831">
    <property type="entry name" value="POPDC1-3"/>
    <property type="match status" value="1"/>
</dbReference>
<evidence type="ECO:0000259" key="8">
    <source>
        <dbReference type="Pfam" id="PF04831"/>
    </source>
</evidence>
<evidence type="ECO:0000256" key="3">
    <source>
        <dbReference type="ARBA" id="ARBA00022692"/>
    </source>
</evidence>
<evidence type="ECO:0000256" key="1">
    <source>
        <dbReference type="ARBA" id="ARBA00004141"/>
    </source>
</evidence>
<dbReference type="InterPro" id="IPR018490">
    <property type="entry name" value="cNMP-bd_dom_sf"/>
</dbReference>
<evidence type="ECO:0000256" key="7">
    <source>
        <dbReference type="SAM" id="Phobius"/>
    </source>
</evidence>
<dbReference type="RefSeq" id="XP_003740241.1">
    <property type="nucleotide sequence ID" value="XM_003740193.2"/>
</dbReference>
<keyword evidence="4 7" id="KW-1133">Transmembrane helix</keyword>
<keyword evidence="3 7" id="KW-0812">Transmembrane</keyword>
<dbReference type="SUPFAM" id="SSF51206">
    <property type="entry name" value="cAMP-binding domain-like"/>
    <property type="match status" value="1"/>
</dbReference>
<reference evidence="10" key="1">
    <citation type="submission" date="2025-08" db="UniProtKB">
        <authorList>
            <consortium name="RefSeq"/>
        </authorList>
    </citation>
    <scope>IDENTIFICATION</scope>
</reference>
<evidence type="ECO:0000256" key="5">
    <source>
        <dbReference type="ARBA" id="ARBA00023136"/>
    </source>
</evidence>
<feature type="transmembrane region" description="Helical" evidence="7">
    <location>
        <begin position="41"/>
        <end position="63"/>
    </location>
</feature>